<keyword evidence="4 6" id="KW-1133">Transmembrane helix</keyword>
<evidence type="ECO:0000313" key="8">
    <source>
        <dbReference type="EMBL" id="VDK60647.1"/>
    </source>
</evidence>
<feature type="domain" description="TMC" evidence="7">
    <location>
        <begin position="1"/>
        <end position="45"/>
    </location>
</feature>
<name>A0A3P6RMR6_CYLGO</name>
<dbReference type="PANTHER" id="PTHR23302">
    <property type="entry name" value="TRANSMEMBRANE CHANNEL-RELATED"/>
    <property type="match status" value="1"/>
</dbReference>
<evidence type="ECO:0000313" key="9">
    <source>
        <dbReference type="Proteomes" id="UP000271889"/>
    </source>
</evidence>
<keyword evidence="9" id="KW-1185">Reference proteome</keyword>
<evidence type="ECO:0000256" key="4">
    <source>
        <dbReference type="ARBA" id="ARBA00022989"/>
    </source>
</evidence>
<keyword evidence="5 6" id="KW-0472">Membrane</keyword>
<evidence type="ECO:0000256" key="5">
    <source>
        <dbReference type="ARBA" id="ARBA00023136"/>
    </source>
</evidence>
<organism evidence="8 9">
    <name type="scientific">Cylicostephanus goldi</name>
    <name type="common">Nematode worm</name>
    <dbReference type="NCBI Taxonomy" id="71465"/>
    <lineage>
        <taxon>Eukaryota</taxon>
        <taxon>Metazoa</taxon>
        <taxon>Ecdysozoa</taxon>
        <taxon>Nematoda</taxon>
        <taxon>Chromadorea</taxon>
        <taxon>Rhabditida</taxon>
        <taxon>Rhabditina</taxon>
        <taxon>Rhabditomorpha</taxon>
        <taxon>Strongyloidea</taxon>
        <taxon>Strongylidae</taxon>
        <taxon>Cylicostephanus</taxon>
    </lineage>
</organism>
<proteinExistence type="inferred from homology"/>
<evidence type="ECO:0000256" key="1">
    <source>
        <dbReference type="ARBA" id="ARBA00004141"/>
    </source>
</evidence>
<dbReference type="EMBL" id="UYRV01014958">
    <property type="protein sequence ID" value="VDK60647.1"/>
    <property type="molecule type" value="Genomic_DNA"/>
</dbReference>
<evidence type="ECO:0000256" key="3">
    <source>
        <dbReference type="ARBA" id="ARBA00022692"/>
    </source>
</evidence>
<dbReference type="AlphaFoldDB" id="A0A3P6RMR6"/>
<dbReference type="PANTHER" id="PTHR23302:SF40">
    <property type="entry name" value="TRANSMEMBRANE CHANNEL-LIKE PROTEIN"/>
    <property type="match status" value="1"/>
</dbReference>
<sequence length="125" mass="14348">MIWLGLFFTPLLPALNNIKLVILMYIRGWAVMTCNVPAREIFRASRSSNFYLLILLLWLLLCTLPVGYVIASTRPSRKCGPFAQHDHFYTVITKEIEKRVPPTYLGYIRHVASPGLVIPILLFLM</sequence>
<dbReference type="OrthoDB" id="5831905at2759"/>
<protein>
    <recommendedName>
        <fullName evidence="7">TMC domain-containing protein</fullName>
    </recommendedName>
</protein>
<gene>
    <name evidence="8" type="ORF">CGOC_LOCUS5082</name>
</gene>
<dbReference type="InterPro" id="IPR038900">
    <property type="entry name" value="TMC"/>
</dbReference>
<evidence type="ECO:0000256" key="6">
    <source>
        <dbReference type="SAM" id="Phobius"/>
    </source>
</evidence>
<reference evidence="8 9" key="1">
    <citation type="submission" date="2018-11" db="EMBL/GenBank/DDBJ databases">
        <authorList>
            <consortium name="Pathogen Informatics"/>
        </authorList>
    </citation>
    <scope>NUCLEOTIDE SEQUENCE [LARGE SCALE GENOMIC DNA]</scope>
</reference>
<dbReference type="InterPro" id="IPR012496">
    <property type="entry name" value="TMC_dom"/>
</dbReference>
<evidence type="ECO:0000259" key="7">
    <source>
        <dbReference type="Pfam" id="PF07810"/>
    </source>
</evidence>
<feature type="transmembrane region" description="Helical" evidence="6">
    <location>
        <begin position="50"/>
        <end position="71"/>
    </location>
</feature>
<accession>A0A3P6RMR6</accession>
<evidence type="ECO:0000256" key="2">
    <source>
        <dbReference type="ARBA" id="ARBA00006510"/>
    </source>
</evidence>
<feature type="transmembrane region" description="Helical" evidence="6">
    <location>
        <begin position="107"/>
        <end position="124"/>
    </location>
</feature>
<comment type="subcellular location">
    <subcellularLocation>
        <location evidence="1">Membrane</location>
        <topology evidence="1">Multi-pass membrane protein</topology>
    </subcellularLocation>
</comment>
<dbReference type="GO" id="GO:0008381">
    <property type="term" value="F:mechanosensitive monoatomic ion channel activity"/>
    <property type="evidence" value="ECO:0007669"/>
    <property type="project" value="TreeGrafter"/>
</dbReference>
<dbReference type="Proteomes" id="UP000271889">
    <property type="component" value="Unassembled WGS sequence"/>
</dbReference>
<dbReference type="Pfam" id="PF07810">
    <property type="entry name" value="TMC"/>
    <property type="match status" value="1"/>
</dbReference>
<keyword evidence="3 6" id="KW-0812">Transmembrane</keyword>
<dbReference type="GO" id="GO:0005886">
    <property type="term" value="C:plasma membrane"/>
    <property type="evidence" value="ECO:0007669"/>
    <property type="project" value="InterPro"/>
</dbReference>
<comment type="similarity">
    <text evidence="2">Belongs to the TMC family.</text>
</comment>